<proteinExistence type="inferred from homology"/>
<reference evidence="4 5" key="1">
    <citation type="submission" date="2017-01" db="EMBL/GenBank/DDBJ databases">
        <title>Genomic analysis of Xuhuaishuia manganoxidans DY6-4.</title>
        <authorList>
            <person name="Wang X."/>
        </authorList>
    </citation>
    <scope>NUCLEOTIDE SEQUENCE [LARGE SCALE GENOMIC DNA]</scope>
    <source>
        <strain evidence="4 5">DY6-4</strain>
    </source>
</reference>
<keyword evidence="2" id="KW-0413">Isomerase</keyword>
<dbReference type="Pfam" id="PF01263">
    <property type="entry name" value="Aldose_epim"/>
    <property type="match status" value="1"/>
</dbReference>
<dbReference type="PANTHER" id="PTHR10091">
    <property type="entry name" value="ALDOSE-1-EPIMERASE"/>
    <property type="match status" value="1"/>
</dbReference>
<evidence type="ECO:0000256" key="1">
    <source>
        <dbReference type="ARBA" id="ARBA00006206"/>
    </source>
</evidence>
<dbReference type="STRING" id="1267768.BV394_06550"/>
<dbReference type="InterPro" id="IPR011013">
    <property type="entry name" value="Gal_mutarotase_sf_dom"/>
</dbReference>
<keyword evidence="5" id="KW-1185">Reference proteome</keyword>
<dbReference type="OrthoDB" id="9779408at2"/>
<dbReference type="AlphaFoldDB" id="A0A1U7DHP8"/>
<accession>A0A2M9DED7</accession>
<accession>A0A1U7DHP8</accession>
<dbReference type="GO" id="GO:0030246">
    <property type="term" value="F:carbohydrate binding"/>
    <property type="evidence" value="ECO:0007669"/>
    <property type="project" value="InterPro"/>
</dbReference>
<dbReference type="CDD" id="cd09019">
    <property type="entry name" value="galactose_mutarotase_like"/>
    <property type="match status" value="1"/>
</dbReference>
<evidence type="ECO:0000313" key="5">
    <source>
        <dbReference type="Proteomes" id="UP000187266"/>
    </source>
</evidence>
<keyword evidence="3" id="KW-0119">Carbohydrate metabolism</keyword>
<name>A0A1U7DHP8_9RHOB</name>
<protein>
    <submittedName>
        <fullName evidence="4">Uncharacterized protein</fullName>
    </submittedName>
</protein>
<dbReference type="EMBL" id="CP019124">
    <property type="protein sequence ID" value="APX89413.1"/>
    <property type="molecule type" value="Genomic_DNA"/>
</dbReference>
<dbReference type="PANTHER" id="PTHR10091:SF49">
    <property type="entry name" value="ALDOSE 1-EPIMERASE"/>
    <property type="match status" value="1"/>
</dbReference>
<comment type="similarity">
    <text evidence="1">Belongs to the aldose epimerase family.</text>
</comment>
<dbReference type="InterPro" id="IPR014718">
    <property type="entry name" value="GH-type_carb-bd"/>
</dbReference>
<dbReference type="GO" id="GO:0033499">
    <property type="term" value="P:galactose catabolic process via UDP-galactose, Leloir pathway"/>
    <property type="evidence" value="ECO:0007669"/>
    <property type="project" value="TreeGrafter"/>
</dbReference>
<dbReference type="GO" id="GO:0006006">
    <property type="term" value="P:glucose metabolic process"/>
    <property type="evidence" value="ECO:0007669"/>
    <property type="project" value="TreeGrafter"/>
</dbReference>
<evidence type="ECO:0000256" key="2">
    <source>
        <dbReference type="ARBA" id="ARBA00023235"/>
    </source>
</evidence>
<dbReference type="RefSeq" id="WP_076979437.1">
    <property type="nucleotide sequence ID" value="NZ_CP019124.1"/>
</dbReference>
<dbReference type="InterPro" id="IPR008183">
    <property type="entry name" value="Aldose_1/G6P_1-epimerase"/>
</dbReference>
<dbReference type="GO" id="GO:0004034">
    <property type="term" value="F:aldose 1-epimerase activity"/>
    <property type="evidence" value="ECO:0007669"/>
    <property type="project" value="TreeGrafter"/>
</dbReference>
<evidence type="ECO:0000256" key="3">
    <source>
        <dbReference type="ARBA" id="ARBA00023277"/>
    </source>
</evidence>
<dbReference type="Gene3D" id="2.70.98.10">
    <property type="match status" value="1"/>
</dbReference>
<dbReference type="SUPFAM" id="SSF74650">
    <property type="entry name" value="Galactose mutarotase-like"/>
    <property type="match status" value="1"/>
</dbReference>
<gene>
    <name evidence="4" type="ORF">BV394_06550</name>
</gene>
<organism evidence="4 5">
    <name type="scientific">Brevirhabdus pacifica</name>
    <dbReference type="NCBI Taxonomy" id="1267768"/>
    <lineage>
        <taxon>Bacteria</taxon>
        <taxon>Pseudomonadati</taxon>
        <taxon>Pseudomonadota</taxon>
        <taxon>Alphaproteobacteria</taxon>
        <taxon>Rhodobacterales</taxon>
        <taxon>Paracoccaceae</taxon>
        <taxon>Brevirhabdus</taxon>
    </lineage>
</organism>
<evidence type="ECO:0000313" key="4">
    <source>
        <dbReference type="EMBL" id="APX89413.1"/>
    </source>
</evidence>
<dbReference type="Proteomes" id="UP000187266">
    <property type="component" value="Chromosome"/>
</dbReference>
<sequence>MTPPRLRDAPRGQRAPFGTRRDGTMVERLTIGSDPCAAGRISLGILTLGATLHGLWLDDDPHSLSPGGADLAAQDGPLSSFGSLTGPVVNRVRGGRVQIDGESWQMPCVPGGGWSQHSGPEGIQARIWQVADLAPDRAVLRLTLTHGACGLPGDRVIDATYHATPGALLCTVSVTTDRRTPINIAHHAYWNLNGGGSLAGHRVQLAASRMLETDAQILPTGRLLPVAGGPLDYRGMRVLSPGPDNRHDHCLVLDEPAGQVVDGMRLAAMLEGPNGTRMWLETDAPALQVYDGGTVDSAGMAGLNGRPIATYEALALEAQGYPDAPNRPEFPTIMLDPGQSWRRRTRWSFERPKARG</sequence>
<dbReference type="InterPro" id="IPR047215">
    <property type="entry name" value="Galactose_mutarotase-like"/>
</dbReference>